<dbReference type="RefSeq" id="WP_106239868.1">
    <property type="nucleotide sequence ID" value="NZ_PVZC01000001.1"/>
</dbReference>
<dbReference type="AlphaFoldDB" id="A0A2T0QES0"/>
<evidence type="ECO:0000259" key="4">
    <source>
        <dbReference type="PROSITE" id="PS50987"/>
    </source>
</evidence>
<organism evidence="5 6">
    <name type="scientific">Allonocardiopsis opalescens</name>
    <dbReference type="NCBI Taxonomy" id="1144618"/>
    <lineage>
        <taxon>Bacteria</taxon>
        <taxon>Bacillati</taxon>
        <taxon>Actinomycetota</taxon>
        <taxon>Actinomycetes</taxon>
        <taxon>Streptosporangiales</taxon>
        <taxon>Allonocardiopsis</taxon>
    </lineage>
</organism>
<dbReference type="PANTHER" id="PTHR33154:SF18">
    <property type="entry name" value="ARSENICAL RESISTANCE OPERON REPRESSOR"/>
    <property type="match status" value="1"/>
</dbReference>
<feature type="domain" description="HTH arsR-type" evidence="4">
    <location>
        <begin position="2"/>
        <end position="96"/>
    </location>
</feature>
<dbReference type="PRINTS" id="PR00778">
    <property type="entry name" value="HTHARSR"/>
</dbReference>
<dbReference type="CDD" id="cd00090">
    <property type="entry name" value="HTH_ARSR"/>
    <property type="match status" value="1"/>
</dbReference>
<name>A0A2T0QES0_9ACTN</name>
<evidence type="ECO:0000256" key="3">
    <source>
        <dbReference type="ARBA" id="ARBA00023163"/>
    </source>
</evidence>
<proteinExistence type="predicted"/>
<dbReference type="PANTHER" id="PTHR33154">
    <property type="entry name" value="TRANSCRIPTIONAL REGULATOR, ARSR FAMILY"/>
    <property type="match status" value="1"/>
</dbReference>
<keyword evidence="2" id="KW-0238">DNA-binding</keyword>
<dbReference type="InterPro" id="IPR036388">
    <property type="entry name" value="WH-like_DNA-bd_sf"/>
</dbReference>
<dbReference type="InterPro" id="IPR011991">
    <property type="entry name" value="ArsR-like_HTH"/>
</dbReference>
<dbReference type="PROSITE" id="PS50987">
    <property type="entry name" value="HTH_ARSR_2"/>
    <property type="match status" value="1"/>
</dbReference>
<keyword evidence="6" id="KW-1185">Reference proteome</keyword>
<dbReference type="NCBIfam" id="NF033788">
    <property type="entry name" value="HTH_metalloreg"/>
    <property type="match status" value="1"/>
</dbReference>
<dbReference type="GO" id="GO:0003677">
    <property type="term" value="F:DNA binding"/>
    <property type="evidence" value="ECO:0007669"/>
    <property type="project" value="UniProtKB-KW"/>
</dbReference>
<evidence type="ECO:0000313" key="6">
    <source>
        <dbReference type="Proteomes" id="UP000237846"/>
    </source>
</evidence>
<dbReference type="OrthoDB" id="3628427at2"/>
<dbReference type="SMART" id="SM00418">
    <property type="entry name" value="HTH_ARSR"/>
    <property type="match status" value="1"/>
</dbReference>
<evidence type="ECO:0000313" key="5">
    <source>
        <dbReference type="EMBL" id="PRY02395.1"/>
    </source>
</evidence>
<dbReference type="Gene3D" id="1.10.10.10">
    <property type="entry name" value="Winged helix-like DNA-binding domain superfamily/Winged helix DNA-binding domain"/>
    <property type="match status" value="1"/>
</dbReference>
<keyword evidence="3" id="KW-0804">Transcription</keyword>
<gene>
    <name evidence="5" type="ORF">CLV72_101997</name>
</gene>
<protein>
    <submittedName>
        <fullName evidence="5">ArsR family transcriptional regulator</fullName>
    </submittedName>
</protein>
<dbReference type="EMBL" id="PVZC01000001">
    <property type="protein sequence ID" value="PRY02395.1"/>
    <property type="molecule type" value="Genomic_DNA"/>
</dbReference>
<keyword evidence="1" id="KW-0805">Transcription regulation</keyword>
<dbReference type="GO" id="GO:0003700">
    <property type="term" value="F:DNA-binding transcription factor activity"/>
    <property type="evidence" value="ECO:0007669"/>
    <property type="project" value="InterPro"/>
</dbReference>
<evidence type="ECO:0000256" key="2">
    <source>
        <dbReference type="ARBA" id="ARBA00023125"/>
    </source>
</evidence>
<dbReference type="Proteomes" id="UP000237846">
    <property type="component" value="Unassembled WGS sequence"/>
</dbReference>
<dbReference type="InterPro" id="IPR036390">
    <property type="entry name" value="WH_DNA-bd_sf"/>
</dbReference>
<dbReference type="InterPro" id="IPR001845">
    <property type="entry name" value="HTH_ArsR_DNA-bd_dom"/>
</dbReference>
<sequence>MLISARDPVAEAAVALFGDPLRARIVALLATEQMCTCHLIEETGARQPTVSHHLRVLREAGLVDTEPKGRFTYYRLRAEAVAELADALGGLADRAERAGGHYRPC</sequence>
<dbReference type="Pfam" id="PF01022">
    <property type="entry name" value="HTH_5"/>
    <property type="match status" value="1"/>
</dbReference>
<dbReference type="InterPro" id="IPR051081">
    <property type="entry name" value="HTH_MetalResp_TranReg"/>
</dbReference>
<dbReference type="SUPFAM" id="SSF46785">
    <property type="entry name" value="Winged helix' DNA-binding domain"/>
    <property type="match status" value="1"/>
</dbReference>
<comment type="caution">
    <text evidence="5">The sequence shown here is derived from an EMBL/GenBank/DDBJ whole genome shotgun (WGS) entry which is preliminary data.</text>
</comment>
<evidence type="ECO:0000256" key="1">
    <source>
        <dbReference type="ARBA" id="ARBA00023015"/>
    </source>
</evidence>
<accession>A0A2T0QES0</accession>
<reference evidence="5 6" key="1">
    <citation type="submission" date="2018-03" db="EMBL/GenBank/DDBJ databases">
        <title>Genomic Encyclopedia of Archaeal and Bacterial Type Strains, Phase II (KMG-II): from individual species to whole genera.</title>
        <authorList>
            <person name="Goeker M."/>
        </authorList>
    </citation>
    <scope>NUCLEOTIDE SEQUENCE [LARGE SCALE GENOMIC DNA]</scope>
    <source>
        <strain evidence="5 6">DSM 45601</strain>
    </source>
</reference>